<protein>
    <submittedName>
        <fullName evidence="4">Por secretion system C-terminal sorting domain-containing protein</fullName>
    </submittedName>
</protein>
<name>A0A1M6KAX0_9FLAO</name>
<proteinExistence type="predicted"/>
<sequence>MKTFLLTLVCIAVTLNVFAQQKLKFTYDMAGNQILRDRVCLTCLKAVMPQNLDSLFVDSIDELGLTDILDFEMTAYPNPVTEILFVEWFPNERLKPKEIQVFTVDGRLMNTIPINTVRGEQPVYFNDSPPGLYLLKVLFENGERQTIRIVKS</sequence>
<evidence type="ECO:0000259" key="3">
    <source>
        <dbReference type="Pfam" id="PF18962"/>
    </source>
</evidence>
<dbReference type="STRING" id="558155.SAMN04487911_12512"/>
<evidence type="ECO:0000256" key="2">
    <source>
        <dbReference type="SAM" id="SignalP"/>
    </source>
</evidence>
<dbReference type="OrthoDB" id="1266341at2"/>
<feature type="chain" id="PRO_5013133302" evidence="2">
    <location>
        <begin position="20"/>
        <end position="152"/>
    </location>
</feature>
<gene>
    <name evidence="4" type="ORF">SAMN04487911_12512</name>
</gene>
<dbReference type="InterPro" id="IPR026444">
    <property type="entry name" value="Secre_tail"/>
</dbReference>
<dbReference type="NCBIfam" id="TIGR04183">
    <property type="entry name" value="Por_Secre_tail"/>
    <property type="match status" value="1"/>
</dbReference>
<evidence type="ECO:0000256" key="1">
    <source>
        <dbReference type="ARBA" id="ARBA00022729"/>
    </source>
</evidence>
<dbReference type="AlphaFoldDB" id="A0A1M6KAX0"/>
<evidence type="ECO:0000313" key="4">
    <source>
        <dbReference type="EMBL" id="SHJ56101.1"/>
    </source>
</evidence>
<feature type="signal peptide" evidence="2">
    <location>
        <begin position="1"/>
        <end position="19"/>
    </location>
</feature>
<evidence type="ECO:0000313" key="5">
    <source>
        <dbReference type="Proteomes" id="UP000184231"/>
    </source>
</evidence>
<accession>A0A1M6KAX0</accession>
<dbReference type="Pfam" id="PF18962">
    <property type="entry name" value="Por_Secre_tail"/>
    <property type="match status" value="1"/>
</dbReference>
<dbReference type="EMBL" id="FQYX01000025">
    <property type="protein sequence ID" value="SHJ56101.1"/>
    <property type="molecule type" value="Genomic_DNA"/>
</dbReference>
<feature type="domain" description="Secretion system C-terminal sorting" evidence="3">
    <location>
        <begin position="76"/>
        <end position="144"/>
    </location>
</feature>
<dbReference type="Proteomes" id="UP000184231">
    <property type="component" value="Unassembled WGS sequence"/>
</dbReference>
<organism evidence="4 5">
    <name type="scientific">Arenibacter nanhaiticus</name>
    <dbReference type="NCBI Taxonomy" id="558155"/>
    <lineage>
        <taxon>Bacteria</taxon>
        <taxon>Pseudomonadati</taxon>
        <taxon>Bacteroidota</taxon>
        <taxon>Flavobacteriia</taxon>
        <taxon>Flavobacteriales</taxon>
        <taxon>Flavobacteriaceae</taxon>
        <taxon>Arenibacter</taxon>
    </lineage>
</organism>
<keyword evidence="1 2" id="KW-0732">Signal</keyword>
<keyword evidence="5" id="KW-1185">Reference proteome</keyword>
<reference evidence="4 5" key="1">
    <citation type="submission" date="2016-11" db="EMBL/GenBank/DDBJ databases">
        <authorList>
            <person name="Jaros S."/>
            <person name="Januszkiewicz K."/>
            <person name="Wedrychowicz H."/>
        </authorList>
    </citation>
    <scope>NUCLEOTIDE SEQUENCE [LARGE SCALE GENOMIC DNA]</scope>
    <source>
        <strain evidence="4 5">CGMCC 1.8863</strain>
    </source>
</reference>